<feature type="domain" description="Tip attachment protein J central straight fiber" evidence="1">
    <location>
        <begin position="1678"/>
        <end position="1731"/>
    </location>
</feature>
<feature type="domain" description="Tip attachment protein J HDII-ins2" evidence="3">
    <location>
        <begin position="90"/>
        <end position="213"/>
    </location>
</feature>
<gene>
    <name evidence="4" type="ORF">EGK74_01875</name>
</gene>
<evidence type="ECO:0000259" key="1">
    <source>
        <dbReference type="Pfam" id="PF09327"/>
    </source>
</evidence>
<keyword evidence="5" id="KW-1185">Reference proteome</keyword>
<dbReference type="Gene3D" id="2.60.40.10">
    <property type="entry name" value="Immunoglobulins"/>
    <property type="match status" value="1"/>
</dbReference>
<feature type="non-terminal residue" evidence="4">
    <location>
        <position position="1731"/>
    </location>
</feature>
<protein>
    <submittedName>
        <fullName evidence="4">DUF1983 domain-containing protein</fullName>
    </submittedName>
</protein>
<comment type="caution">
    <text evidence="4">The sequence shown here is derived from an EMBL/GenBank/DDBJ whole genome shotgun (WGS) entry which is preliminary data.</text>
</comment>
<dbReference type="InterPro" id="IPR032876">
    <property type="entry name" value="J_dom"/>
</dbReference>
<dbReference type="PANTHER" id="PTHR36251:SF2">
    <property type="entry name" value="GIFSY-2 PROPHAGE HOST SPECIFICITY PROTEIN J, PHAGE LAMBDA"/>
    <property type="match status" value="1"/>
</dbReference>
<evidence type="ECO:0000259" key="3">
    <source>
        <dbReference type="Pfam" id="PF24801"/>
    </source>
</evidence>
<dbReference type="InterPro" id="IPR015406">
    <property type="entry name" value="GpJ_CSF"/>
</dbReference>
<dbReference type="InterPro" id="IPR053171">
    <property type="entry name" value="Viral_Tip_Attach_Protein"/>
</dbReference>
<dbReference type="Pfam" id="PF24801">
    <property type="entry name" value="FNIII-A_GpJ"/>
    <property type="match status" value="1"/>
</dbReference>
<dbReference type="InterPro" id="IPR013783">
    <property type="entry name" value="Ig-like_fold"/>
</dbReference>
<dbReference type="EMBL" id="RPFL01000003">
    <property type="protein sequence ID" value="RPD90365.1"/>
    <property type="molecule type" value="Genomic_DNA"/>
</dbReference>
<evidence type="ECO:0000259" key="2">
    <source>
        <dbReference type="Pfam" id="PF13550"/>
    </source>
</evidence>
<proteinExistence type="predicted"/>
<dbReference type="Pfam" id="PF13550">
    <property type="entry name" value="Phage-tail_3"/>
    <property type="match status" value="1"/>
</dbReference>
<dbReference type="Proteomes" id="UP000272412">
    <property type="component" value="Unassembled WGS sequence"/>
</dbReference>
<sequence>MGGKSGGGQSTPYEAPNTLSSAQSLRIIDAISEGLIEGFANGNDAPFKSVFFNDTPVQNPNGSFNFKGVIGYFQRGTVDQSYIPGFDVSERTVAVSAQVKNTTPIVRAVTDGLISQLRVTVGVERNAVVKDNGDTVAGNTSLIVELVNREGVRATQMVAFTGKSSGVYYHDVVFDTLPDAPFNICVTRPTADATTDKVSNKTYFASYVEIIDAKMTYPHTALAALAIDSDQFGSNVPTRNYLLKGRLVKVPSDYNPETRTYGAGAWDGSFKTAWTNNPAWVFYDVLTQPRFSTLARRLNVADIDKWTLYQVAKYCDEMVDDGFGGKEPRFVCNAYITGQRQAAELLTDLASVFTGLPIWNGNQVSVVMDADSDPVALYNNANVKEGLFSYTGVGLKAIHTAVHVQYIDKYDGYRTKTEYVADDEAIARYGLNIKSVTAFGCDSRGQAARFGAWTLQTELRQQNAVSFTVGREGLKHLPYDIVQVMDNQYAGAEMSGRLSAIDGNTLTLDREVADAVGAMLYYTDLSADKPVLQSVKVTAAKGAVLTTDKAPVMSAGDTWILSGKVKPRLYRAIGIKENTDDGTYTVSALLHDPRKYADVDTAANFDRDITTLHTLEPVLLNADVKTENGALVLTWDNLTVSGQVLSYDIKIYRNNQLYRHTPDAATPEIRLENLPNGNYRAEIRGRNARGVLSEPLVKAWSINYTVTGLRATPKTLSVDLAWVVPALDVSGLSSEVWYGRENNIQTASKLVTLAYPQNAYTLTGVSVTDTFYFWVRMVDKNGNTGEYTAAVKGRADNDPAPIVAQMQGAVTKSALSQDLLAQLNRDMGEAAASAVAVETRQRIQALQAEADARTKAVRAEQTARAAEVKAAADKAAGDLLAKSSELGTRITAAENVNKAQAQQISTVTAAQGNTAAGLEAEKKARADGDRAEALARETLAARIATAEGVIDEEKRVRAEADRVQAEKTAQLTSRVTGTESGIAALQKTVADNGKALAEESKRLTARFDGLQVGGRNLLRDSGTQRQSAAYLTRYRITDAPAIGEDVTVTLWGQLGDDRTDFGVYNSVGFNELAKLKKVSDGLYRATFKWAQYDANKNAGNDWANGTHLNIYAYPNTGTSENVISKVKLERGNIGTDWTPAPEDSESGNAAALAELAAFKAAQAAKDEAQTTELNTAKASIAGNAAEIQNLKTTKADNSQIVAVARAGLQAEWESSAVRAQAAAADDARRKADAAKLEAVAAADAAAKAKADAAQAEAIAAAGGDAASKANAAQAAAIADSAAKDAVVKKQAAADAKTKADAALAAAKEYADREIGTVSAKVANLERTSVTVRQAEAIAASVVGAKFQTPDTRNDNQPPTWYWDNYPRQTASEFKGVAAMGLGSSGFCVVQTVVPWENASGGAVSQTAFLQDGRVMRRKSDTAHTYADGVYNYTKDTWTGWVADETVAGAQAKADAVKLIADAAKALAVQTDADFKQFTRTYTTDKQALAERQEALTARFDGLQVGGRNLLRDSGTQRQSAAYLNRYRITNTPAIGEDVTVTLWGQLGDDRTDFGVYNSVGFNELAKLKRVSDGLYRATFKWAQYDANKNTDNWANGTHLNIYAYPNTGTSENVISKVKLERGNIGTDWTPAPEDTDAKAAATESALNEFKSAQATKDTAETKRVDTALSRISTAEAKLTTTQQTVARLDGKVQSLYTLKAETLSGGRKAVSALMMGADGQTADSQILLMAD</sequence>
<dbReference type="InterPro" id="IPR055385">
    <property type="entry name" value="GpJ_HDII-ins2"/>
</dbReference>
<reference evidence="4 5" key="1">
    <citation type="submission" date="2018-11" db="EMBL/GenBank/DDBJ databases">
        <title>Neisseria weixii sp. nov. isolated from the rectal contents of plateau pika (Ochotona cruzoniae).</title>
        <authorList>
            <person name="Zhang G."/>
        </authorList>
    </citation>
    <scope>NUCLEOTIDE SEQUENCE [LARGE SCALE GENOMIC DNA]</scope>
    <source>
        <strain evidence="4 5">10009</strain>
    </source>
</reference>
<accession>A0A3N4N4T6</accession>
<dbReference type="RefSeq" id="WP_123803629.1">
    <property type="nucleotide sequence ID" value="NZ_RPFL01000003.1"/>
</dbReference>
<name>A0A3N4N4T6_9NEIS</name>
<dbReference type="Pfam" id="PF09327">
    <property type="entry name" value="Phage_Tail_Tip"/>
    <property type="match status" value="1"/>
</dbReference>
<evidence type="ECO:0000313" key="5">
    <source>
        <dbReference type="Proteomes" id="UP000272412"/>
    </source>
</evidence>
<organism evidence="4 5">
    <name type="scientific">Neisseria weixii</name>
    <dbReference type="NCBI Taxonomy" id="1853276"/>
    <lineage>
        <taxon>Bacteria</taxon>
        <taxon>Pseudomonadati</taxon>
        <taxon>Pseudomonadota</taxon>
        <taxon>Betaproteobacteria</taxon>
        <taxon>Neisseriales</taxon>
        <taxon>Neisseriaceae</taxon>
        <taxon>Neisseria</taxon>
    </lineage>
</organism>
<dbReference type="OrthoDB" id="109844at2"/>
<evidence type="ECO:0000313" key="4">
    <source>
        <dbReference type="EMBL" id="RPD90365.1"/>
    </source>
</evidence>
<dbReference type="PANTHER" id="PTHR36251">
    <property type="entry name" value="FELS-1 PROPHAGE HOST SPECIFICITY PROTEIN-RELATED"/>
    <property type="match status" value="1"/>
</dbReference>
<feature type="domain" description="Tip attachment protein J" evidence="2">
    <location>
        <begin position="338"/>
        <end position="501"/>
    </location>
</feature>